<dbReference type="EMBL" id="BRPK01000013">
    <property type="protein sequence ID" value="GLB43162.1"/>
    <property type="molecule type" value="Genomic_DNA"/>
</dbReference>
<keyword evidence="3" id="KW-1185">Reference proteome</keyword>
<proteinExistence type="predicted"/>
<feature type="compositionally biased region" description="Low complexity" evidence="1">
    <location>
        <begin position="227"/>
        <end position="246"/>
    </location>
</feature>
<reference evidence="2" key="1">
    <citation type="submission" date="2022-07" db="EMBL/GenBank/DDBJ databases">
        <title>The genome of Lyophyllum shimeji provides insight into the initial evolution of ectomycorrhizal fungal genome.</title>
        <authorList>
            <person name="Kobayashi Y."/>
            <person name="Shibata T."/>
            <person name="Hirakawa H."/>
            <person name="Shigenobu S."/>
            <person name="Nishiyama T."/>
            <person name="Yamada A."/>
            <person name="Hasebe M."/>
            <person name="Kawaguchi M."/>
        </authorList>
    </citation>
    <scope>NUCLEOTIDE SEQUENCE</scope>
    <source>
        <strain evidence="2">AT787</strain>
    </source>
</reference>
<gene>
    <name evidence="2" type="ORF">LshimejAT787_1300630</name>
</gene>
<feature type="region of interest" description="Disordered" evidence="1">
    <location>
        <begin position="206"/>
        <end position="266"/>
    </location>
</feature>
<sequence length="300" mass="32075">MFSSLSSFLPSALQHIANPNQPPPPAFVPVDDGDDNNNNDDDDPRDPDPDPARPQSATGESSAKKTSKRGPNETFVFVRPRPAKTNHPLNLQVQLVPPTAPTRALRQSLDGAPLPTSASTVSLARTPSNWSDAPSYGSTASFASTTSTSTRHTIIPLYNLQAHNVMTNTIVDAGTDAKVAKFPKRGIELIDLVMLEPVEVWGSLNRTPGPALVRPTTPSDPAPGPGSSTTSLHSASHASVHSHTPSHQPPAPAPSEQHPPPPSKRSTIFSKIFKKQQQPNIERHCLGSFEICTWSPTGMI</sequence>
<dbReference type="Proteomes" id="UP001063166">
    <property type="component" value="Unassembled WGS sequence"/>
</dbReference>
<evidence type="ECO:0000256" key="1">
    <source>
        <dbReference type="SAM" id="MobiDB-lite"/>
    </source>
</evidence>
<comment type="caution">
    <text evidence="2">The sequence shown here is derived from an EMBL/GenBank/DDBJ whole genome shotgun (WGS) entry which is preliminary data.</text>
</comment>
<feature type="compositionally biased region" description="Polar residues" evidence="1">
    <location>
        <begin position="116"/>
        <end position="132"/>
    </location>
</feature>
<accession>A0A9P3PUJ3</accession>
<feature type="compositionally biased region" description="Low complexity" evidence="1">
    <location>
        <begin position="138"/>
        <end position="148"/>
    </location>
</feature>
<protein>
    <submittedName>
        <fullName evidence="2">Uncharacterized protein</fullName>
    </submittedName>
</protein>
<dbReference type="AlphaFoldDB" id="A0A9P3PUJ3"/>
<feature type="compositionally biased region" description="Low complexity" evidence="1">
    <location>
        <begin position="1"/>
        <end position="11"/>
    </location>
</feature>
<evidence type="ECO:0000313" key="3">
    <source>
        <dbReference type="Proteomes" id="UP001063166"/>
    </source>
</evidence>
<evidence type="ECO:0000313" key="2">
    <source>
        <dbReference type="EMBL" id="GLB43162.1"/>
    </source>
</evidence>
<organism evidence="2 3">
    <name type="scientific">Lyophyllum shimeji</name>
    <name type="common">Hon-shimeji</name>
    <name type="synonym">Tricholoma shimeji</name>
    <dbReference type="NCBI Taxonomy" id="47721"/>
    <lineage>
        <taxon>Eukaryota</taxon>
        <taxon>Fungi</taxon>
        <taxon>Dikarya</taxon>
        <taxon>Basidiomycota</taxon>
        <taxon>Agaricomycotina</taxon>
        <taxon>Agaricomycetes</taxon>
        <taxon>Agaricomycetidae</taxon>
        <taxon>Agaricales</taxon>
        <taxon>Tricholomatineae</taxon>
        <taxon>Lyophyllaceae</taxon>
        <taxon>Lyophyllum</taxon>
    </lineage>
</organism>
<dbReference type="OrthoDB" id="2590746at2759"/>
<feature type="region of interest" description="Disordered" evidence="1">
    <location>
        <begin position="1"/>
        <end position="74"/>
    </location>
</feature>
<feature type="compositionally biased region" description="Pro residues" evidence="1">
    <location>
        <begin position="247"/>
        <end position="263"/>
    </location>
</feature>
<name>A0A9P3PUJ3_LYOSH</name>
<feature type="compositionally biased region" description="Acidic residues" evidence="1">
    <location>
        <begin position="31"/>
        <end position="45"/>
    </location>
</feature>
<feature type="region of interest" description="Disordered" evidence="1">
    <location>
        <begin position="109"/>
        <end position="148"/>
    </location>
</feature>